<reference evidence="2" key="1">
    <citation type="journal article" date="2020" name="J. Eukaryot. Microbiol.">
        <title>De novo Sequencing, Assembly and Annotation of the Transcriptome for the Free-Living Testate Amoeba Arcella intermedia.</title>
        <authorList>
            <person name="Ribeiro G.M."/>
            <person name="Porfirio-Sousa A.L."/>
            <person name="Maurer-Alcala X.X."/>
            <person name="Katz L.A."/>
            <person name="Lahr D.J.G."/>
        </authorList>
    </citation>
    <scope>NUCLEOTIDE SEQUENCE</scope>
</reference>
<proteinExistence type="predicted"/>
<evidence type="ECO:0000313" key="2">
    <source>
        <dbReference type="EMBL" id="NDV36434.1"/>
    </source>
</evidence>
<dbReference type="AlphaFoldDB" id="A0A6B2LHI1"/>
<feature type="signal peptide" evidence="1">
    <location>
        <begin position="1"/>
        <end position="17"/>
    </location>
</feature>
<feature type="chain" id="PRO_5025688707" description="LysM domain-containing protein" evidence="1">
    <location>
        <begin position="18"/>
        <end position="219"/>
    </location>
</feature>
<protein>
    <recommendedName>
        <fullName evidence="3">LysM domain-containing protein</fullName>
    </recommendedName>
</protein>
<evidence type="ECO:0000256" key="1">
    <source>
        <dbReference type="SAM" id="SignalP"/>
    </source>
</evidence>
<sequence>MKIALVFLLGLVWGSVAQNITAQITFYGARDNCPPGGDIAHPIIHNLAGGTGTYEDPITYAGDTDATPAGTIIYYPTLKKYFIMEDDCEECINDWKNNQQWHFDLWMGPDTLSPSSLVACENALTVDSDGVWLKAPAGLPVDPTPLYSNGNCIIYAPPCTDTGNTCGNSCEIPDSASCAALAQEFMLSLARFEQLNPDLDCTQVVPAGTSVCQGGTCGD</sequence>
<keyword evidence="1" id="KW-0732">Signal</keyword>
<accession>A0A6B2LHI1</accession>
<organism evidence="2">
    <name type="scientific">Arcella intermedia</name>
    <dbReference type="NCBI Taxonomy" id="1963864"/>
    <lineage>
        <taxon>Eukaryota</taxon>
        <taxon>Amoebozoa</taxon>
        <taxon>Tubulinea</taxon>
        <taxon>Elardia</taxon>
        <taxon>Arcellinida</taxon>
        <taxon>Sphaerothecina</taxon>
        <taxon>Arcellidae</taxon>
        <taxon>Arcella</taxon>
    </lineage>
</organism>
<name>A0A6B2LHI1_9EUKA</name>
<dbReference type="EMBL" id="GIBP01007465">
    <property type="protein sequence ID" value="NDV36434.1"/>
    <property type="molecule type" value="Transcribed_RNA"/>
</dbReference>
<evidence type="ECO:0008006" key="3">
    <source>
        <dbReference type="Google" id="ProtNLM"/>
    </source>
</evidence>